<evidence type="ECO:0000313" key="3">
    <source>
        <dbReference type="Proteomes" id="UP000002051"/>
    </source>
</evidence>
<protein>
    <submittedName>
        <fullName evidence="1 2">Uncharacterized protein</fullName>
    </submittedName>
</protein>
<gene>
    <name evidence="1" type="ordered locus">MTR_4g097190</name>
</gene>
<reference evidence="2" key="3">
    <citation type="submission" date="2015-04" db="UniProtKB">
        <authorList>
            <consortium name="EnsemblPlants"/>
        </authorList>
    </citation>
    <scope>IDENTIFICATION</scope>
    <source>
        <strain evidence="2">cv. Jemalong A17</strain>
    </source>
</reference>
<reference evidence="1 3" key="1">
    <citation type="journal article" date="2011" name="Nature">
        <title>The Medicago genome provides insight into the evolution of rhizobial symbioses.</title>
        <authorList>
            <person name="Young N.D."/>
            <person name="Debelle F."/>
            <person name="Oldroyd G.E."/>
            <person name="Geurts R."/>
            <person name="Cannon S.B."/>
            <person name="Udvardi M.K."/>
            <person name="Benedito V.A."/>
            <person name="Mayer K.F."/>
            <person name="Gouzy J."/>
            <person name="Schoof H."/>
            <person name="Van de Peer Y."/>
            <person name="Proost S."/>
            <person name="Cook D.R."/>
            <person name="Meyers B.C."/>
            <person name="Spannagl M."/>
            <person name="Cheung F."/>
            <person name="De Mita S."/>
            <person name="Krishnakumar V."/>
            <person name="Gundlach H."/>
            <person name="Zhou S."/>
            <person name="Mudge J."/>
            <person name="Bharti A.K."/>
            <person name="Murray J.D."/>
            <person name="Naoumkina M.A."/>
            <person name="Rosen B."/>
            <person name="Silverstein K.A."/>
            <person name="Tang H."/>
            <person name="Rombauts S."/>
            <person name="Zhao P.X."/>
            <person name="Zhou P."/>
            <person name="Barbe V."/>
            <person name="Bardou P."/>
            <person name="Bechner M."/>
            <person name="Bellec A."/>
            <person name="Berger A."/>
            <person name="Berges H."/>
            <person name="Bidwell S."/>
            <person name="Bisseling T."/>
            <person name="Choisne N."/>
            <person name="Couloux A."/>
            <person name="Denny R."/>
            <person name="Deshpande S."/>
            <person name="Dai X."/>
            <person name="Doyle J.J."/>
            <person name="Dudez A.M."/>
            <person name="Farmer A.D."/>
            <person name="Fouteau S."/>
            <person name="Franken C."/>
            <person name="Gibelin C."/>
            <person name="Gish J."/>
            <person name="Goldstein S."/>
            <person name="Gonzalez A.J."/>
            <person name="Green P.J."/>
            <person name="Hallab A."/>
            <person name="Hartog M."/>
            <person name="Hua A."/>
            <person name="Humphray S.J."/>
            <person name="Jeong D.H."/>
            <person name="Jing Y."/>
            <person name="Jocker A."/>
            <person name="Kenton S.M."/>
            <person name="Kim D.J."/>
            <person name="Klee K."/>
            <person name="Lai H."/>
            <person name="Lang C."/>
            <person name="Lin S."/>
            <person name="Macmil S.L."/>
            <person name="Magdelenat G."/>
            <person name="Matthews L."/>
            <person name="McCorrison J."/>
            <person name="Monaghan E.L."/>
            <person name="Mun J.H."/>
            <person name="Najar F.Z."/>
            <person name="Nicholson C."/>
            <person name="Noirot C."/>
            <person name="O'Bleness M."/>
            <person name="Paule C.R."/>
            <person name="Poulain J."/>
            <person name="Prion F."/>
            <person name="Qin B."/>
            <person name="Qu C."/>
            <person name="Retzel E.F."/>
            <person name="Riddle C."/>
            <person name="Sallet E."/>
            <person name="Samain S."/>
            <person name="Samson N."/>
            <person name="Sanders I."/>
            <person name="Saurat O."/>
            <person name="Scarpelli C."/>
            <person name="Schiex T."/>
            <person name="Segurens B."/>
            <person name="Severin A.J."/>
            <person name="Sherrier D.J."/>
            <person name="Shi R."/>
            <person name="Sims S."/>
            <person name="Singer S.R."/>
            <person name="Sinharoy S."/>
            <person name="Sterck L."/>
            <person name="Viollet A."/>
            <person name="Wang B.B."/>
            <person name="Wang K."/>
            <person name="Wang M."/>
            <person name="Wang X."/>
            <person name="Warfsmann J."/>
            <person name="Weissenbach J."/>
            <person name="White D.D."/>
            <person name="White J.D."/>
            <person name="Wiley G.B."/>
            <person name="Wincker P."/>
            <person name="Xing Y."/>
            <person name="Yang L."/>
            <person name="Yao Z."/>
            <person name="Ying F."/>
            <person name="Zhai J."/>
            <person name="Zhou L."/>
            <person name="Zuber A."/>
            <person name="Denarie J."/>
            <person name="Dixon R.A."/>
            <person name="May G.D."/>
            <person name="Schwartz D.C."/>
            <person name="Rogers J."/>
            <person name="Quetier F."/>
            <person name="Town C.D."/>
            <person name="Roe B.A."/>
        </authorList>
    </citation>
    <scope>NUCLEOTIDE SEQUENCE [LARGE SCALE GENOMIC DNA]</scope>
    <source>
        <strain evidence="1">A17</strain>
        <strain evidence="2 3">cv. Jemalong A17</strain>
    </source>
</reference>
<name>G7JF66_MEDTR</name>
<proteinExistence type="predicted"/>
<reference evidence="1 3" key="2">
    <citation type="journal article" date="2014" name="BMC Genomics">
        <title>An improved genome release (version Mt4.0) for the model legume Medicago truncatula.</title>
        <authorList>
            <person name="Tang H."/>
            <person name="Krishnakumar V."/>
            <person name="Bidwell S."/>
            <person name="Rosen B."/>
            <person name="Chan A."/>
            <person name="Zhou S."/>
            <person name="Gentzbittel L."/>
            <person name="Childs K.L."/>
            <person name="Yandell M."/>
            <person name="Gundlach H."/>
            <person name="Mayer K.F."/>
            <person name="Schwartz D.C."/>
            <person name="Town C.D."/>
        </authorList>
    </citation>
    <scope>GENOME REANNOTATION</scope>
    <source>
        <strain evidence="2 3">cv. Jemalong A17</strain>
    </source>
</reference>
<evidence type="ECO:0000313" key="1">
    <source>
        <dbReference type="EMBL" id="AES90735.1"/>
    </source>
</evidence>
<dbReference type="EnsemblPlants" id="AES90735">
    <property type="protein sequence ID" value="AES90735"/>
    <property type="gene ID" value="MTR_4g097190"/>
</dbReference>
<dbReference type="EMBL" id="CM001220">
    <property type="protein sequence ID" value="AES90735.1"/>
    <property type="molecule type" value="Genomic_DNA"/>
</dbReference>
<keyword evidence="3" id="KW-1185">Reference proteome</keyword>
<organism evidence="1 3">
    <name type="scientific">Medicago truncatula</name>
    <name type="common">Barrel medic</name>
    <name type="synonym">Medicago tribuloides</name>
    <dbReference type="NCBI Taxonomy" id="3880"/>
    <lineage>
        <taxon>Eukaryota</taxon>
        <taxon>Viridiplantae</taxon>
        <taxon>Streptophyta</taxon>
        <taxon>Embryophyta</taxon>
        <taxon>Tracheophyta</taxon>
        <taxon>Spermatophyta</taxon>
        <taxon>Magnoliopsida</taxon>
        <taxon>eudicotyledons</taxon>
        <taxon>Gunneridae</taxon>
        <taxon>Pentapetalae</taxon>
        <taxon>rosids</taxon>
        <taxon>fabids</taxon>
        <taxon>Fabales</taxon>
        <taxon>Fabaceae</taxon>
        <taxon>Papilionoideae</taxon>
        <taxon>50 kb inversion clade</taxon>
        <taxon>NPAAA clade</taxon>
        <taxon>Hologalegina</taxon>
        <taxon>IRL clade</taxon>
        <taxon>Trifolieae</taxon>
        <taxon>Medicago</taxon>
    </lineage>
</organism>
<dbReference type="Proteomes" id="UP000002051">
    <property type="component" value="Chromosome 4"/>
</dbReference>
<evidence type="ECO:0000313" key="2">
    <source>
        <dbReference type="EnsemblPlants" id="AES90735"/>
    </source>
</evidence>
<accession>G7JF66</accession>
<dbReference type="AlphaFoldDB" id="G7JF66"/>
<dbReference type="PaxDb" id="3880-AES90735"/>
<sequence>MLQELIQSEGERPHLASGEVVHRFIEALTKSYKEWLLLTSRVCKALFRLFQPIGTCRIETREIRRFADIGYL</sequence>
<dbReference type="HOGENOM" id="CLU_2725989_0_0_1"/>